<keyword evidence="7" id="KW-1185">Reference proteome</keyword>
<evidence type="ECO:0000313" key="7">
    <source>
        <dbReference type="Proteomes" id="UP000186469"/>
    </source>
</evidence>
<name>A0A1M7TJG7_9BACT</name>
<dbReference type="PIRSF" id="PIRSF005578">
    <property type="entry name" value="TlyA"/>
    <property type="match status" value="1"/>
</dbReference>
<dbReference type="EMBL" id="FRDI01000013">
    <property type="protein sequence ID" value="SHN70783.1"/>
    <property type="molecule type" value="Genomic_DNA"/>
</dbReference>
<dbReference type="InterPro" id="IPR036986">
    <property type="entry name" value="S4_RNA-bd_sf"/>
</dbReference>
<feature type="domain" description="RNA-binding S4" evidence="4">
    <location>
        <begin position="11"/>
        <end position="40"/>
    </location>
</feature>
<dbReference type="OrthoDB" id="9784736at2"/>
<keyword evidence="6" id="KW-0808">Transferase</keyword>
<dbReference type="PROSITE" id="PS50889">
    <property type="entry name" value="S4"/>
    <property type="match status" value="1"/>
</dbReference>
<dbReference type="InterPro" id="IPR029063">
    <property type="entry name" value="SAM-dependent_MTases_sf"/>
</dbReference>
<evidence type="ECO:0000313" key="6">
    <source>
        <dbReference type="EMBL" id="SHN70783.1"/>
    </source>
</evidence>
<dbReference type="Gene3D" id="3.40.50.150">
    <property type="entry name" value="Vaccinia Virus protein VP39"/>
    <property type="match status" value="1"/>
</dbReference>
<comment type="similarity">
    <text evidence="2">Belongs to the TlyA family.</text>
</comment>
<evidence type="ECO:0000256" key="2">
    <source>
        <dbReference type="ARBA" id="ARBA00029460"/>
    </source>
</evidence>
<feature type="domain" description="Ribosomal RNA methyltransferase FtsJ" evidence="5">
    <location>
        <begin position="73"/>
        <end position="253"/>
    </location>
</feature>
<proteinExistence type="inferred from homology"/>
<dbReference type="CDD" id="cd02440">
    <property type="entry name" value="AdoMet_MTases"/>
    <property type="match status" value="1"/>
</dbReference>
<evidence type="ECO:0000259" key="4">
    <source>
        <dbReference type="Pfam" id="PF01479"/>
    </source>
</evidence>
<gene>
    <name evidence="6" type="ORF">SAMN02745728_02101</name>
</gene>
<dbReference type="InterPro" id="IPR004538">
    <property type="entry name" value="Hemolysin_A/TlyA"/>
</dbReference>
<evidence type="ECO:0000256" key="3">
    <source>
        <dbReference type="PROSITE-ProRule" id="PRU00182"/>
    </source>
</evidence>
<keyword evidence="6" id="KW-0489">Methyltransferase</keyword>
<dbReference type="SUPFAM" id="SSF53335">
    <property type="entry name" value="S-adenosyl-L-methionine-dependent methyltransferases"/>
    <property type="match status" value="1"/>
</dbReference>
<dbReference type="PANTHER" id="PTHR32319:SF0">
    <property type="entry name" value="BACTERIAL HEMOLYSIN-LIKE PROTEIN"/>
    <property type="match status" value="1"/>
</dbReference>
<dbReference type="PANTHER" id="PTHR32319">
    <property type="entry name" value="BACTERIAL HEMOLYSIN-LIKE PROTEIN"/>
    <property type="match status" value="1"/>
</dbReference>
<dbReference type="Pfam" id="PF01479">
    <property type="entry name" value="S4"/>
    <property type="match status" value="1"/>
</dbReference>
<dbReference type="GO" id="GO:0008168">
    <property type="term" value="F:methyltransferase activity"/>
    <property type="evidence" value="ECO:0007669"/>
    <property type="project" value="UniProtKB-KW"/>
</dbReference>
<dbReference type="RefSeq" id="WP_072697776.1">
    <property type="nucleotide sequence ID" value="NZ_FRDI01000013.1"/>
</dbReference>
<dbReference type="GO" id="GO:0003723">
    <property type="term" value="F:RNA binding"/>
    <property type="evidence" value="ECO:0007669"/>
    <property type="project" value="UniProtKB-KW"/>
</dbReference>
<reference evidence="6 7" key="1">
    <citation type="submission" date="2016-12" db="EMBL/GenBank/DDBJ databases">
        <authorList>
            <person name="Song W.-J."/>
            <person name="Kurnit D.M."/>
        </authorList>
    </citation>
    <scope>NUCLEOTIDE SEQUENCE [LARGE SCALE GENOMIC DNA]</scope>
    <source>
        <strain evidence="6 7">DSM 11393</strain>
    </source>
</reference>
<sequence length="257" mass="28541">MFNKKIKPKKQRADQLVFDAGLVESREQAKRYIMAGKVFILPLETNQAKIKVEKAGQQLSADTRFELIENSRFVSRGAYKLLTALEHFNIDVNGFVALDAGASTGGFSDCLVQLGASKVYAVDVGYNQLHEKLKKEKKIISLEKVNLRTADQSLLPEKVDILVVDVSFISLTLILPACEKFLKPNAKIVALIKPQFELGPGNTEKGIVKSQEKQEEAVNLVLDCVKSQLSWTLIGTVPSNIKGSKGNQEFLAYWEKT</sequence>
<dbReference type="CDD" id="cd00165">
    <property type="entry name" value="S4"/>
    <property type="match status" value="1"/>
</dbReference>
<dbReference type="SUPFAM" id="SSF55174">
    <property type="entry name" value="Alpha-L RNA-binding motif"/>
    <property type="match status" value="1"/>
</dbReference>
<dbReference type="NCBIfam" id="TIGR00478">
    <property type="entry name" value="tly"/>
    <property type="match status" value="1"/>
</dbReference>
<protein>
    <submittedName>
        <fullName evidence="6">23S rRNA (Cytidine1920-2'-O)/16S rRNA (Cytidine1409-2'-O)-methyltransferase</fullName>
    </submittedName>
</protein>
<dbReference type="AlphaFoldDB" id="A0A1M7TJG7"/>
<keyword evidence="1 3" id="KW-0694">RNA-binding</keyword>
<dbReference type="Proteomes" id="UP000186469">
    <property type="component" value="Unassembled WGS sequence"/>
</dbReference>
<organism evidence="6 7">
    <name type="scientific">Desulfovibrio litoralis DSM 11393</name>
    <dbReference type="NCBI Taxonomy" id="1121455"/>
    <lineage>
        <taxon>Bacteria</taxon>
        <taxon>Pseudomonadati</taxon>
        <taxon>Thermodesulfobacteriota</taxon>
        <taxon>Desulfovibrionia</taxon>
        <taxon>Desulfovibrionales</taxon>
        <taxon>Desulfovibrionaceae</taxon>
        <taxon>Desulfovibrio</taxon>
    </lineage>
</organism>
<accession>A0A1M7TJG7</accession>
<dbReference type="Gene3D" id="3.10.290.10">
    <property type="entry name" value="RNA-binding S4 domain"/>
    <property type="match status" value="1"/>
</dbReference>
<evidence type="ECO:0000259" key="5">
    <source>
        <dbReference type="Pfam" id="PF01728"/>
    </source>
</evidence>
<dbReference type="STRING" id="1121455.SAMN02745728_02101"/>
<dbReference type="InterPro" id="IPR047048">
    <property type="entry name" value="TlyA"/>
</dbReference>
<evidence type="ECO:0000256" key="1">
    <source>
        <dbReference type="ARBA" id="ARBA00022884"/>
    </source>
</evidence>
<dbReference type="Pfam" id="PF01728">
    <property type="entry name" value="FtsJ"/>
    <property type="match status" value="1"/>
</dbReference>
<dbReference type="InterPro" id="IPR002942">
    <property type="entry name" value="S4_RNA-bd"/>
</dbReference>
<dbReference type="InterPro" id="IPR002877">
    <property type="entry name" value="RNA_MeTrfase_FtsJ_dom"/>
</dbReference>
<dbReference type="GO" id="GO:0032259">
    <property type="term" value="P:methylation"/>
    <property type="evidence" value="ECO:0007669"/>
    <property type="project" value="UniProtKB-KW"/>
</dbReference>